<evidence type="ECO:0000256" key="1">
    <source>
        <dbReference type="ARBA" id="ARBA00022729"/>
    </source>
</evidence>
<dbReference type="GeneID" id="22283"/>
<keyword evidence="2" id="KW-1015">Disulfide bond</keyword>
<dbReference type="InterPro" id="IPR013320">
    <property type="entry name" value="ConA-like_dom_sf"/>
</dbReference>
<dbReference type="Pfam" id="PF13385">
    <property type="entry name" value="Laminin_G_3"/>
    <property type="match status" value="1"/>
</dbReference>
<dbReference type="KEGG" id="mmu:22283"/>
<dbReference type="SUPFAM" id="SSF49899">
    <property type="entry name" value="Concanavalin A-like lectins/glucanases"/>
    <property type="match status" value="1"/>
</dbReference>
<dbReference type="FunFam" id="2.60.120.200:FF:000111">
    <property type="entry name" value="Usherin"/>
    <property type="match status" value="1"/>
</dbReference>
<reference evidence="4" key="5">
    <citation type="journal article" date="2001" name="Nature">
        <title>Functional annotation of a full-length mouse cDNA collection.</title>
        <authorList>
            <consortium name="The RIKEN Genome Exploration Research Group Phase II Team and the FANTOM Consortium"/>
        </authorList>
    </citation>
    <scope>NUCLEOTIDE SEQUENCE</scope>
    <source>
        <strain evidence="4">C57BL/6J</strain>
        <tissue evidence="4">Retina</tissue>
    </source>
</reference>
<dbReference type="InterPro" id="IPR006558">
    <property type="entry name" value="LamG-like"/>
</dbReference>
<reference evidence="4" key="6">
    <citation type="journal article" date="2002" name="Nature">
        <title>Analysis of the mouse transcriptome based on functional annotation of 60,770 full-length cDNAs.</title>
        <authorList>
            <consortium name="The FANTOM Consortium and the RIKEN Genome Exploration Research Group Phase I and II Team"/>
        </authorList>
    </citation>
    <scope>NUCLEOTIDE SEQUENCE</scope>
    <source>
        <strain evidence="4">C57BL/6J</strain>
        <tissue evidence="4">Retina</tissue>
    </source>
</reference>
<accession>Q9D1Z8</accession>
<reference evidence="4" key="2">
    <citation type="journal article" date="2000" name="Genome Res.">
        <title>Normalization and subtraction of cap-trapper-selected cDNAs to prepare full-length cDNA libraries for rapid discovery of new genes.</title>
        <authorList>
            <person name="Carninci P."/>
            <person name="Shibata Y."/>
            <person name="Hayatsu N."/>
            <person name="Sugahara Y."/>
            <person name="Shibata K."/>
            <person name="Itoh M."/>
            <person name="Konno H."/>
            <person name="Okazaki Y."/>
            <person name="Muramatsu M."/>
            <person name="Hayashizaki Y."/>
        </authorList>
    </citation>
    <scope>NUCLEOTIDE SEQUENCE</scope>
    <source>
        <strain evidence="4">C57BL/6J</strain>
        <tissue evidence="4">Retina</tissue>
    </source>
</reference>
<reference evidence="4" key="8">
    <citation type="journal article" date="2005" name="Science">
        <title>Antisense Transcription in the Mammalian Transcriptome.</title>
        <authorList>
            <consortium name="RIKEN Genome Exploration Research Group and Genome Science Group (Genome Network Project Core Group) and the FANTOM Consortium"/>
        </authorList>
    </citation>
    <scope>NUCLEOTIDE SEQUENCE</scope>
    <source>
        <strain evidence="4">C57BL/6J</strain>
        <tissue evidence="4">Retina</tissue>
    </source>
</reference>
<reference evidence="4" key="3">
    <citation type="journal article" date="2000" name="Genome Res.">
        <title>RIKEN integrated sequence analysis (RISA) system--384-format sequencing pipeline with 384 multicapillary sequencer.</title>
        <authorList>
            <person name="Shibata K."/>
            <person name="Itoh M."/>
            <person name="Aizawa K."/>
            <person name="Nagaoka S."/>
            <person name="Sasaki N."/>
            <person name="Carninci P."/>
            <person name="Konno H."/>
            <person name="Akiyama J."/>
            <person name="Nishi K."/>
            <person name="Kitsunai T."/>
            <person name="Tashiro H."/>
            <person name="Itoh M."/>
            <person name="Sumi N."/>
            <person name="Ishii Y."/>
            <person name="Nakamura S."/>
            <person name="Hazama M."/>
            <person name="Nishine T."/>
            <person name="Harada A."/>
            <person name="Yamamoto R."/>
            <person name="Matsumoto H."/>
            <person name="Sakaguchi S."/>
            <person name="Ikegami T."/>
            <person name="Kashiwagi K."/>
            <person name="Fujiwake S."/>
            <person name="Inoue K."/>
            <person name="Togawa Y."/>
            <person name="Izawa M."/>
            <person name="Ohara E."/>
            <person name="Watahiki M."/>
            <person name="Yoneda Y."/>
            <person name="Ishikawa T."/>
            <person name="Ozawa K."/>
            <person name="Tanaka T."/>
            <person name="Matsuura S."/>
            <person name="Kawai J."/>
            <person name="Okazaki Y."/>
            <person name="Muramatsu M."/>
            <person name="Inoue Y."/>
            <person name="Kira A."/>
            <person name="Hayashizaki Y."/>
        </authorList>
    </citation>
    <scope>NUCLEOTIDE SEQUENCE</scope>
    <source>
        <strain evidence="4">C57BL/6J</strain>
        <tissue evidence="4">Retina</tissue>
    </source>
</reference>
<evidence type="ECO:0000256" key="2">
    <source>
        <dbReference type="ARBA" id="ARBA00023157"/>
    </source>
</evidence>
<gene>
    <name evidence="5" type="primary">Ush2a</name>
</gene>
<dbReference type="AlphaFoldDB" id="Q9D1Z8"/>
<dbReference type="EMBL" id="AK020845">
    <property type="protein sequence ID" value="BAB32226.1"/>
    <property type="molecule type" value="mRNA"/>
</dbReference>
<evidence type="ECO:0000259" key="3">
    <source>
        <dbReference type="SMART" id="SM00560"/>
    </source>
</evidence>
<proteinExistence type="evidence at transcript level"/>
<dbReference type="Gene3D" id="2.60.120.200">
    <property type="match status" value="1"/>
</dbReference>
<evidence type="ECO:0000313" key="5">
    <source>
        <dbReference type="MGI" id="MGI:1341292"/>
    </source>
</evidence>
<sequence>MFYYRTVNGLQPPIKVMTPGRILMKKWIHLTVQVHQTAISFFVDGLEENSTAFDTRTLHDSVTDSVSSVIQVGQSLNGSEQFVGRMQDFRLYNVSLTNREILEVFSGDFPHLHIQPHCRCPGSHPRVHPSVQQYCIPNGAGDTPEHRMSRLNPEAHPFSFINDDDVATSWISHVFTNITQLYEGVAISIDLENGQYQVTRDGRAGVHALAAAVK</sequence>
<organism evidence="4">
    <name type="scientific">Mus musculus</name>
    <name type="common">Mouse</name>
    <dbReference type="NCBI Taxonomy" id="10090"/>
    <lineage>
        <taxon>Eukaryota</taxon>
        <taxon>Metazoa</taxon>
        <taxon>Chordata</taxon>
        <taxon>Craniata</taxon>
        <taxon>Vertebrata</taxon>
        <taxon>Euteleostomi</taxon>
        <taxon>Mammalia</taxon>
        <taxon>Eutheria</taxon>
        <taxon>Euarchontoglires</taxon>
        <taxon>Glires</taxon>
        <taxon>Rodentia</taxon>
        <taxon>Myomorpha</taxon>
        <taxon>Muroidea</taxon>
        <taxon>Muridae</taxon>
        <taxon>Murinae</taxon>
        <taxon>Mus</taxon>
        <taxon>Mus</taxon>
    </lineage>
</organism>
<feature type="domain" description="LamG-like jellyroll fold" evidence="3">
    <location>
        <begin position="1"/>
        <end position="99"/>
    </location>
</feature>
<evidence type="ECO:0000313" key="4">
    <source>
        <dbReference type="EMBL" id="BAB32226.1"/>
    </source>
</evidence>
<dbReference type="BioGRID-ORCS" id="22283">
    <property type="hits" value="0 hits in 76 CRISPR screens"/>
</dbReference>
<name>Q9D1Z8_MOUSE</name>
<protein>
    <recommendedName>
        <fullName evidence="3">LamG-like jellyroll fold domain-containing protein</fullName>
    </recommendedName>
</protein>
<dbReference type="SMART" id="SM00560">
    <property type="entry name" value="LamGL"/>
    <property type="match status" value="1"/>
</dbReference>
<reference evidence="4" key="4">
    <citation type="submission" date="2000-08" db="EMBL/GenBank/DDBJ databases">
        <authorList>
            <person name="Adachi J."/>
            <person name="Aizawa K."/>
            <person name="Akahira S."/>
            <person name="Akimura T."/>
            <person name="Arai A."/>
            <person name="Aono H."/>
            <person name="Arakawa T."/>
            <person name="Bono H."/>
            <person name="Carninci P."/>
            <person name="Fukuda S."/>
            <person name="Fukunishi Y."/>
            <person name="Furuno M."/>
            <person name="Hanagaki T."/>
            <person name="Hara A."/>
            <person name="Hayatsu N."/>
            <person name="Hiramoto K."/>
            <person name="Hiraoka T."/>
            <person name="Hori F."/>
            <person name="Imotani K."/>
            <person name="Ishii Y."/>
            <person name="Itoh M."/>
            <person name="Izawa M."/>
            <person name="Kasukawa T."/>
            <person name="Kato H."/>
            <person name="Kawai J."/>
            <person name="Kojima Y."/>
            <person name="Konno H."/>
            <person name="Kouda M."/>
            <person name="Koya S."/>
            <person name="Kurihara C."/>
            <person name="Matsuyama T."/>
            <person name="Miyazaki A."/>
            <person name="Nishi K."/>
            <person name="Nomura K."/>
            <person name="Numazaki R."/>
            <person name="Ohno M."/>
            <person name="Okazaki Y."/>
            <person name="Okido T."/>
            <person name="Owa C."/>
            <person name="Saito H."/>
            <person name="Saito R."/>
            <person name="Sakai C."/>
            <person name="Sakai K."/>
            <person name="Sano H."/>
            <person name="Sasaki D."/>
            <person name="Shibata K."/>
            <person name="Shibata Y."/>
            <person name="Shinagawa A."/>
            <person name="Shiraki T."/>
            <person name="Sogabe Y."/>
            <person name="Suzuki H."/>
            <person name="Tagami M."/>
            <person name="Tagawa A."/>
            <person name="Takahashi F."/>
            <person name="Tanaka T."/>
            <person name="Tejima Y."/>
            <person name="Toya T."/>
            <person name="Yamamura T."/>
            <person name="Yasunishi A."/>
            <person name="Yoshida K."/>
            <person name="Yoshino M."/>
            <person name="Muramatsu M."/>
            <person name="Hayashizaki Y."/>
        </authorList>
    </citation>
    <scope>NUCLEOTIDE SEQUENCE</scope>
    <source>
        <strain evidence="4">C57BL/6J</strain>
        <tissue evidence="4">Retina</tissue>
    </source>
</reference>
<dbReference type="RefSeq" id="NP_067383.3">
    <property type="nucleotide sequence ID" value="NM_021408.3"/>
</dbReference>
<dbReference type="OrthoDB" id="5984158at2759"/>
<dbReference type="CTD" id="7399"/>
<reference evidence="4" key="7">
    <citation type="journal article" date="2005" name="Science">
        <title>The Transcriptional Landscape of the Mammalian Genome.</title>
        <authorList>
            <consortium name="The FANTOM Consortium"/>
            <consortium name="Riken Genome Exploration Research Group and Genome Science Group (Genome Network Project Core Group)"/>
        </authorList>
    </citation>
    <scope>NUCLEOTIDE SEQUENCE</scope>
    <source>
        <strain evidence="4">C57BL/6J</strain>
        <tissue evidence="4">Retina</tissue>
    </source>
</reference>
<reference evidence="4" key="1">
    <citation type="journal article" date="1999" name="Methods Enzymol.">
        <title>High-efficiency full-length cDNA cloning.</title>
        <authorList>
            <person name="Carninci P."/>
            <person name="Hayashizaki Y."/>
        </authorList>
    </citation>
    <scope>NUCLEOTIDE SEQUENCE</scope>
    <source>
        <strain evidence="4">C57BL/6J</strain>
        <tissue evidence="4">Retina</tissue>
    </source>
</reference>
<dbReference type="AGR" id="MGI:1341292"/>
<keyword evidence="1" id="KW-0732">Signal</keyword>
<dbReference type="MGI" id="MGI:1341292">
    <property type="gene designation" value="Ush2a"/>
</dbReference>
<dbReference type="UCSC" id="uc007ead.1">
    <property type="organism name" value="mouse"/>
</dbReference>